<proteinExistence type="predicted"/>
<feature type="region of interest" description="Disordered" evidence="1">
    <location>
        <begin position="58"/>
        <end position="80"/>
    </location>
</feature>
<organism evidence="2 3">
    <name type="scientific">Mesorhizobium prunaredense</name>
    <dbReference type="NCBI Taxonomy" id="1631249"/>
    <lineage>
        <taxon>Bacteria</taxon>
        <taxon>Pseudomonadati</taxon>
        <taxon>Pseudomonadota</taxon>
        <taxon>Alphaproteobacteria</taxon>
        <taxon>Hyphomicrobiales</taxon>
        <taxon>Phyllobacteriaceae</taxon>
        <taxon>Mesorhizobium</taxon>
    </lineage>
</organism>
<accession>A0A1R3V8H0</accession>
<reference evidence="3" key="1">
    <citation type="submission" date="2017-01" db="EMBL/GenBank/DDBJ databases">
        <authorList>
            <person name="Brunel B."/>
        </authorList>
    </citation>
    <scope>NUCLEOTIDE SEQUENCE [LARGE SCALE GENOMIC DNA]</scope>
</reference>
<evidence type="ECO:0000256" key="1">
    <source>
        <dbReference type="SAM" id="MobiDB-lite"/>
    </source>
</evidence>
<gene>
    <name evidence="2" type="ORF">BQ8794_270029</name>
</gene>
<evidence type="ECO:0000313" key="3">
    <source>
        <dbReference type="Proteomes" id="UP000188388"/>
    </source>
</evidence>
<dbReference type="STRING" id="1631249.BQ8794_270029"/>
<dbReference type="AlphaFoldDB" id="A0A1R3V8H0"/>
<sequence length="80" mass="9002">MGEHGGSTSRSRATLDGFFLIRANFDSRHFDLRGAIRPFVNRVTVIYMLAKSNPATECEPYERTSKPLGNRTGRGRTCRP</sequence>
<protein>
    <submittedName>
        <fullName evidence="2">Uncharacterized protein</fullName>
    </submittedName>
</protein>
<evidence type="ECO:0000313" key="2">
    <source>
        <dbReference type="EMBL" id="SIT56202.1"/>
    </source>
</evidence>
<keyword evidence="3" id="KW-1185">Reference proteome</keyword>
<dbReference type="EMBL" id="FTPD01000020">
    <property type="protein sequence ID" value="SIT56202.1"/>
    <property type="molecule type" value="Genomic_DNA"/>
</dbReference>
<name>A0A1R3V8H0_9HYPH</name>
<dbReference type="Proteomes" id="UP000188388">
    <property type="component" value="Unassembled WGS sequence"/>
</dbReference>